<evidence type="ECO:0008006" key="4">
    <source>
        <dbReference type="Google" id="ProtNLM"/>
    </source>
</evidence>
<protein>
    <recommendedName>
        <fullName evidence="4">Transmembrane protein</fullName>
    </recommendedName>
</protein>
<sequence>MMNKILKSISFVFHPLIMPLLGVIFYFSKSPRFIPQEIIQAKLVSLSILTIILPILLYFLLKTLGKVKSIYMPTAQERILPLALNCIVVIVILQRILTPNQIVELYYFFLGILISSMTCLMLAVFKFKASIHMMGISGLFMFFIALSIHFSININGTLALMSIITGAIATSRLHVNAHTYLELILGLFVGILPQLLLVNYWL</sequence>
<comment type="caution">
    <text evidence="2">The sequence shown here is derived from an EMBL/GenBank/DDBJ whole genome shotgun (WGS) entry which is preliminary data.</text>
</comment>
<feature type="transmembrane region" description="Helical" evidence="1">
    <location>
        <begin position="9"/>
        <end position="27"/>
    </location>
</feature>
<dbReference type="Proteomes" id="UP001156141">
    <property type="component" value="Unassembled WGS sequence"/>
</dbReference>
<gene>
    <name evidence="2" type="ORF">MKW35_15195</name>
</gene>
<feature type="transmembrane region" description="Helical" evidence="1">
    <location>
        <begin position="39"/>
        <end position="61"/>
    </location>
</feature>
<reference evidence="2" key="1">
    <citation type="submission" date="2022-02" db="EMBL/GenBank/DDBJ databases">
        <title>Aestuariibaculum sp., a marine bacterium isolated from sediment in Guangxi.</title>
        <authorList>
            <person name="Ying J."/>
        </authorList>
    </citation>
    <scope>NUCLEOTIDE SEQUENCE</scope>
    <source>
        <strain evidence="2">L182</strain>
    </source>
</reference>
<evidence type="ECO:0000313" key="2">
    <source>
        <dbReference type="EMBL" id="MCH4553972.1"/>
    </source>
</evidence>
<proteinExistence type="predicted"/>
<feature type="transmembrane region" description="Helical" evidence="1">
    <location>
        <begin position="180"/>
        <end position="201"/>
    </location>
</feature>
<feature type="transmembrane region" description="Helical" evidence="1">
    <location>
        <begin position="105"/>
        <end position="127"/>
    </location>
</feature>
<keyword evidence="1" id="KW-1133">Transmembrane helix</keyword>
<name>A0ABS9RM75_9FLAO</name>
<keyword evidence="1" id="KW-0472">Membrane</keyword>
<organism evidence="2 3">
    <name type="scientific">Aestuariibaculum lutulentum</name>
    <dbReference type="NCBI Taxonomy" id="2920935"/>
    <lineage>
        <taxon>Bacteria</taxon>
        <taxon>Pseudomonadati</taxon>
        <taxon>Bacteroidota</taxon>
        <taxon>Flavobacteriia</taxon>
        <taxon>Flavobacteriales</taxon>
        <taxon>Flavobacteriaceae</taxon>
    </lineage>
</organism>
<accession>A0ABS9RM75</accession>
<evidence type="ECO:0000313" key="3">
    <source>
        <dbReference type="Proteomes" id="UP001156141"/>
    </source>
</evidence>
<keyword evidence="1" id="KW-0812">Transmembrane</keyword>
<dbReference type="EMBL" id="JAKVQD010000008">
    <property type="protein sequence ID" value="MCH4553972.1"/>
    <property type="molecule type" value="Genomic_DNA"/>
</dbReference>
<feature type="transmembrane region" description="Helical" evidence="1">
    <location>
        <begin position="82"/>
        <end position="99"/>
    </location>
</feature>
<keyword evidence="3" id="KW-1185">Reference proteome</keyword>
<feature type="transmembrane region" description="Helical" evidence="1">
    <location>
        <begin position="139"/>
        <end position="168"/>
    </location>
</feature>
<dbReference type="RefSeq" id="WP_240575199.1">
    <property type="nucleotide sequence ID" value="NZ_CP136709.1"/>
</dbReference>
<evidence type="ECO:0000256" key="1">
    <source>
        <dbReference type="SAM" id="Phobius"/>
    </source>
</evidence>